<evidence type="ECO:0000256" key="1">
    <source>
        <dbReference type="ARBA" id="ARBA00004651"/>
    </source>
</evidence>
<organism evidence="6 7">
    <name type="scientific">Pseudolactococcus raffinolactis</name>
    <dbReference type="NCBI Taxonomy" id="1366"/>
    <lineage>
        <taxon>Bacteria</taxon>
        <taxon>Bacillati</taxon>
        <taxon>Bacillota</taxon>
        <taxon>Bacilli</taxon>
        <taxon>Lactobacillales</taxon>
        <taxon>Streptococcaceae</taxon>
        <taxon>Pseudolactococcus</taxon>
    </lineage>
</organism>
<dbReference type="Proteomes" id="UP000501945">
    <property type="component" value="Chromosome"/>
</dbReference>
<dbReference type="InterPro" id="IPR036640">
    <property type="entry name" value="ABC1_TM_sf"/>
</dbReference>
<dbReference type="GO" id="GO:0005524">
    <property type="term" value="F:ATP binding"/>
    <property type="evidence" value="ECO:0007669"/>
    <property type="project" value="InterPro"/>
</dbReference>
<dbReference type="GO" id="GO:0005886">
    <property type="term" value="C:plasma membrane"/>
    <property type="evidence" value="ECO:0007669"/>
    <property type="project" value="UniProtKB-SubCell"/>
</dbReference>
<sequence length="214" mass="24489">MKMADKTSKIEATIQTTTDSKLSYLWKMWLYIFSSTKKISLIYLGLFISISLLRPLVALIWKAFISETQSLNNSFFSAIGFISVYWGINFVISLVDTYLAFSADGDLEQLEMVQSNRQQEMLHAKLYSRVGDLPSEYFEMASVNDNIRQVFDFIGNPFSGVNHEVMLKSYIVIARTVSILSIALTLFVFNPWLCLILLVALESQRKTRHGVKRI</sequence>
<evidence type="ECO:0000256" key="3">
    <source>
        <dbReference type="ARBA" id="ARBA00022989"/>
    </source>
</evidence>
<evidence type="ECO:0000313" key="7">
    <source>
        <dbReference type="Proteomes" id="UP000501945"/>
    </source>
</evidence>
<comment type="subcellular location">
    <subcellularLocation>
        <location evidence="1">Cell membrane</location>
        <topology evidence="1">Multi-pass membrane protein</topology>
    </subcellularLocation>
</comment>
<feature type="transmembrane region" description="Helical" evidence="5">
    <location>
        <begin position="177"/>
        <end position="201"/>
    </location>
</feature>
<proteinExistence type="predicted"/>
<dbReference type="Gene3D" id="1.20.1560.10">
    <property type="entry name" value="ABC transporter type 1, transmembrane domain"/>
    <property type="match status" value="1"/>
</dbReference>
<evidence type="ECO:0000313" key="6">
    <source>
        <dbReference type="EMBL" id="QIW54407.1"/>
    </source>
</evidence>
<dbReference type="AlphaFoldDB" id="A0A6H0UHT1"/>
<dbReference type="RefSeq" id="WP_167838985.1">
    <property type="nucleotide sequence ID" value="NZ_CP047616.1"/>
</dbReference>
<feature type="transmembrane region" description="Helical" evidence="5">
    <location>
        <begin position="73"/>
        <end position="95"/>
    </location>
</feature>
<reference evidence="6 7" key="1">
    <citation type="submission" date="2019-12" db="EMBL/GenBank/DDBJ databases">
        <title>Whole genome sequences of Lactococcus raffinolactis strains isolated from sewage.</title>
        <authorList>
            <person name="Ybazeta G."/>
            <person name="Ross M."/>
            <person name="Brabant-Kirwan D."/>
            <person name="Saleh M."/>
            <person name="Dillon J.A."/>
            <person name="Splinter K."/>
            <person name="Nokhbeh R."/>
        </authorList>
    </citation>
    <scope>NUCLEOTIDE SEQUENCE [LARGE SCALE GENOMIC DNA]</scope>
    <source>
        <strain evidence="6 7">Lr_19_5</strain>
    </source>
</reference>
<protein>
    <submittedName>
        <fullName evidence="6">Uncharacterized protein</fullName>
    </submittedName>
</protein>
<name>A0A6H0UHT1_9LACT</name>
<accession>A0A6H0UHT1</accession>
<keyword evidence="4 5" id="KW-0472">Membrane</keyword>
<evidence type="ECO:0000256" key="5">
    <source>
        <dbReference type="SAM" id="Phobius"/>
    </source>
</evidence>
<evidence type="ECO:0000256" key="2">
    <source>
        <dbReference type="ARBA" id="ARBA00022692"/>
    </source>
</evidence>
<keyword evidence="2 5" id="KW-0812">Transmembrane</keyword>
<feature type="transmembrane region" description="Helical" evidence="5">
    <location>
        <begin position="41"/>
        <end position="61"/>
    </location>
</feature>
<keyword evidence="3 5" id="KW-1133">Transmembrane helix</keyword>
<dbReference type="EMBL" id="CP047616">
    <property type="protein sequence ID" value="QIW54407.1"/>
    <property type="molecule type" value="Genomic_DNA"/>
</dbReference>
<gene>
    <name evidence="6" type="ORF">GU336_09835</name>
</gene>
<evidence type="ECO:0000256" key="4">
    <source>
        <dbReference type="ARBA" id="ARBA00023136"/>
    </source>
</evidence>